<evidence type="ECO:0000313" key="2">
    <source>
        <dbReference type="EMBL" id="MFH4980410.1"/>
    </source>
</evidence>
<dbReference type="PANTHER" id="PTHR47027">
    <property type="entry name" value="REVERSE TRANSCRIPTASE DOMAIN-CONTAINING PROTEIN"/>
    <property type="match status" value="1"/>
</dbReference>
<dbReference type="Pfam" id="PF00078">
    <property type="entry name" value="RVT_1"/>
    <property type="match status" value="1"/>
</dbReference>
<sequence>MVFRNINWSGGVNIDGEWVTHLRLADDIVLVSCDTTEAEKMLHELDQQGKTVGLKINVAKTKLMQSDGLRGTTVRLNDILVEVESFVYLGQAMNMRHSMEEELNRRCRYGWVACNSIKEILANLNDPAMHAHLFNSIVLSSVLYGRETWSLTKKEEQRLTVAERAMERRILNVTLSDHVRNEEIRRIIQFRDVIEEFKRSKYRWAEHTRLSDNR</sequence>
<dbReference type="PANTHER" id="PTHR47027:SF29">
    <property type="entry name" value="C2H2-TYPE DOMAIN-CONTAINING PROTEIN"/>
    <property type="match status" value="1"/>
</dbReference>
<proteinExistence type="predicted"/>
<keyword evidence="3" id="KW-1185">Reference proteome</keyword>
<accession>A0ABD6ELI6</accession>
<feature type="domain" description="Reverse transcriptase" evidence="1">
    <location>
        <begin position="1"/>
        <end position="93"/>
    </location>
</feature>
<reference evidence="2 3" key="1">
    <citation type="submission" date="2024-08" db="EMBL/GenBank/DDBJ databases">
        <title>Gnathostoma spinigerum genome.</title>
        <authorList>
            <person name="Gonzalez-Bertolin B."/>
            <person name="Monzon S."/>
            <person name="Zaballos A."/>
            <person name="Jimenez P."/>
            <person name="Dekumyoy P."/>
            <person name="Varona S."/>
            <person name="Cuesta I."/>
            <person name="Sumanam S."/>
            <person name="Adisakwattana P."/>
            <person name="Gasser R.B."/>
            <person name="Hernandez-Gonzalez A."/>
            <person name="Young N.D."/>
            <person name="Perteguer M.J."/>
        </authorList>
    </citation>
    <scope>NUCLEOTIDE SEQUENCE [LARGE SCALE GENOMIC DNA]</scope>
    <source>
        <strain evidence="2">AL3</strain>
        <tissue evidence="2">Liver</tissue>
    </source>
</reference>
<comment type="caution">
    <text evidence="2">The sequence shown here is derived from an EMBL/GenBank/DDBJ whole genome shotgun (WGS) entry which is preliminary data.</text>
</comment>
<organism evidence="2 3">
    <name type="scientific">Gnathostoma spinigerum</name>
    <dbReference type="NCBI Taxonomy" id="75299"/>
    <lineage>
        <taxon>Eukaryota</taxon>
        <taxon>Metazoa</taxon>
        <taxon>Ecdysozoa</taxon>
        <taxon>Nematoda</taxon>
        <taxon>Chromadorea</taxon>
        <taxon>Rhabditida</taxon>
        <taxon>Spirurina</taxon>
        <taxon>Gnathostomatomorpha</taxon>
        <taxon>Gnathostomatoidea</taxon>
        <taxon>Gnathostomatidae</taxon>
        <taxon>Gnathostoma</taxon>
    </lineage>
</organism>
<name>A0ABD6ELI6_9BILA</name>
<gene>
    <name evidence="2" type="ORF">AB6A40_007119</name>
</gene>
<dbReference type="PROSITE" id="PS50878">
    <property type="entry name" value="RT_POL"/>
    <property type="match status" value="1"/>
</dbReference>
<dbReference type="InterPro" id="IPR000477">
    <property type="entry name" value="RT_dom"/>
</dbReference>
<dbReference type="EMBL" id="JBGFUD010005508">
    <property type="protein sequence ID" value="MFH4980410.1"/>
    <property type="molecule type" value="Genomic_DNA"/>
</dbReference>
<evidence type="ECO:0000259" key="1">
    <source>
        <dbReference type="PROSITE" id="PS50878"/>
    </source>
</evidence>
<dbReference type="Proteomes" id="UP001608902">
    <property type="component" value="Unassembled WGS sequence"/>
</dbReference>
<protein>
    <recommendedName>
        <fullName evidence="1">Reverse transcriptase domain-containing protein</fullName>
    </recommendedName>
</protein>
<evidence type="ECO:0000313" key="3">
    <source>
        <dbReference type="Proteomes" id="UP001608902"/>
    </source>
</evidence>
<dbReference type="AlphaFoldDB" id="A0ABD6ELI6"/>